<proteinExistence type="inferred from homology"/>
<dbReference type="Proteomes" id="UP000215289">
    <property type="component" value="Unassembled WGS sequence"/>
</dbReference>
<dbReference type="InterPro" id="IPR009799">
    <property type="entry name" value="EthD_dom"/>
</dbReference>
<reference evidence="3 4" key="1">
    <citation type="submission" date="2018-08" db="EMBL/GenBank/DDBJ databases">
        <title>Draft genome sequences of two Aspergillus turcosus clinical strains isolated from bronchoalveolar lavage fluid: one azole-susceptible and the other azole-resistant.</title>
        <authorList>
            <person name="Parent-Michaud M."/>
            <person name="Dufresne P.J."/>
            <person name="Fournier E."/>
            <person name="Martineau C."/>
            <person name="Moreira S."/>
            <person name="Perkins V."/>
            <person name="De Repentigny L."/>
            <person name="Dufresne S.F."/>
        </authorList>
    </citation>
    <scope>NUCLEOTIDE SEQUENCE [LARGE SCALE GENOMIC DNA]</scope>
    <source>
        <strain evidence="3">HMR AF 1038</strain>
    </source>
</reference>
<dbReference type="Pfam" id="PF07110">
    <property type="entry name" value="EthD"/>
    <property type="match status" value="1"/>
</dbReference>
<gene>
    <name evidence="3" type="ORF">CFD26_102023</name>
</gene>
<evidence type="ECO:0000256" key="1">
    <source>
        <dbReference type="ARBA" id="ARBA00005986"/>
    </source>
</evidence>
<evidence type="ECO:0000313" key="3">
    <source>
        <dbReference type="EMBL" id="RLL93126.1"/>
    </source>
</evidence>
<evidence type="ECO:0000313" key="4">
    <source>
        <dbReference type="Proteomes" id="UP000215289"/>
    </source>
</evidence>
<dbReference type="Gene3D" id="3.30.70.100">
    <property type="match status" value="1"/>
</dbReference>
<keyword evidence="4" id="KW-1185">Reference proteome</keyword>
<dbReference type="InterPro" id="IPR011008">
    <property type="entry name" value="Dimeric_a/b-barrel"/>
</dbReference>
<sequence length="128" mass="14580">MSYSIIALIQRKPTATPKEFQDHFETNEVPVLKRIGGEDFPLAHTRIYLDRAEDGDHLANVLVGKDSDFPFDAVVLMEFEDKAHADRFFDKAHAPDHIKTFEIHPLMPDRTKSRGVVVSKKYVTTPDS</sequence>
<comment type="similarity">
    <text evidence="1">Belongs to the tpcK family.</text>
</comment>
<dbReference type="AlphaFoldDB" id="A0A229WKU3"/>
<dbReference type="EMBL" id="NIDN02000386">
    <property type="protein sequence ID" value="RLL93126.1"/>
    <property type="molecule type" value="Genomic_DNA"/>
</dbReference>
<dbReference type="SUPFAM" id="SSF54909">
    <property type="entry name" value="Dimeric alpha+beta barrel"/>
    <property type="match status" value="1"/>
</dbReference>
<dbReference type="OrthoDB" id="2519291at2759"/>
<comment type="caution">
    <text evidence="3">The sequence shown here is derived from an EMBL/GenBank/DDBJ whole genome shotgun (WGS) entry which is preliminary data.</text>
</comment>
<dbReference type="GO" id="GO:0016491">
    <property type="term" value="F:oxidoreductase activity"/>
    <property type="evidence" value="ECO:0007669"/>
    <property type="project" value="InterPro"/>
</dbReference>
<name>A0A229WKU3_9EURO</name>
<organism evidence="3 4">
    <name type="scientific">Aspergillus turcosus</name>
    <dbReference type="NCBI Taxonomy" id="1245748"/>
    <lineage>
        <taxon>Eukaryota</taxon>
        <taxon>Fungi</taxon>
        <taxon>Dikarya</taxon>
        <taxon>Ascomycota</taxon>
        <taxon>Pezizomycotina</taxon>
        <taxon>Eurotiomycetes</taxon>
        <taxon>Eurotiomycetidae</taxon>
        <taxon>Eurotiales</taxon>
        <taxon>Aspergillaceae</taxon>
        <taxon>Aspergillus</taxon>
        <taxon>Aspergillus subgen. Fumigati</taxon>
    </lineage>
</organism>
<feature type="domain" description="EthD" evidence="2">
    <location>
        <begin position="12"/>
        <end position="92"/>
    </location>
</feature>
<evidence type="ECO:0000259" key="2">
    <source>
        <dbReference type="Pfam" id="PF07110"/>
    </source>
</evidence>
<protein>
    <recommendedName>
        <fullName evidence="2">EthD domain-containing protein</fullName>
    </recommendedName>
</protein>
<accession>A0A229WKU3</accession>